<protein>
    <submittedName>
        <fullName evidence="2">Protein FAR1-RELATED SEQUENCE 5-like isoform X1</fullName>
    </submittedName>
</protein>
<organism evidence="1 2">
    <name type="scientific">Nicotiana tabacum</name>
    <name type="common">Common tobacco</name>
    <dbReference type="NCBI Taxonomy" id="4097"/>
    <lineage>
        <taxon>Eukaryota</taxon>
        <taxon>Viridiplantae</taxon>
        <taxon>Streptophyta</taxon>
        <taxon>Embryophyta</taxon>
        <taxon>Tracheophyta</taxon>
        <taxon>Spermatophyta</taxon>
        <taxon>Magnoliopsida</taxon>
        <taxon>eudicotyledons</taxon>
        <taxon>Gunneridae</taxon>
        <taxon>Pentapetalae</taxon>
        <taxon>asterids</taxon>
        <taxon>lamiids</taxon>
        <taxon>Solanales</taxon>
        <taxon>Solanaceae</taxon>
        <taxon>Nicotianoideae</taxon>
        <taxon>Nicotianeae</taxon>
        <taxon>Nicotiana</taxon>
    </lineage>
</organism>
<sequence>MVAEKIFQIFTMKIQSLKLKINREKHKWKNIEQDSKSWNFIFLEITALKFSFMEIPSQNEHMDVSHLFEPTKLGMEFDSEEHAYEYYNKYAATIGFSVRKEYANKSKVHGYVTSRKFICYKEGYRERDKREAMVKKPRKETRTGCLAHMVVSHKSNGKFSVISFEEKHNHPLVPPSLAHMLPSQRNIKLSQAYEIDLLDDSGICPKSSFDYASRLAGGKASLGYTKRDHINYLRDKRKESLKQGVARSLVDYFEKRVIKDPSFRFSLQLDDDGLITNVFWADAKMIRDFQIYGDVVSFDTTYRTNKEYRPLALFVGLNNHGEMVVFGAALLYEETAEAFEWLFTVFFRAMSANKPQTFITDQDPVICLAVSLVMPQTYHRLCIWQLEQNAFKHLNHIFRAHKSFPSDFSKLLYYYEYEDDFLNAWEEMLEKYDLKDNSWSKNTFAIREKWSMTYGRNIFSAGMRSTQLSESFNGSLRGYLKSDLDIVQFFKHFQRVVDDKRANENKSNFDMTQRIFVLKVKLPLLIHVREIYTATIFDLFEKEWEKSLLVSINGFHDEGELCKYNVSTHGNRREHVVAVKCSTKVVSCSCKLFEFSGVLCGHALKILDTLNIKDKIPDHYILKRWTKDVTNLVAMEIKVFSEGGDSKS</sequence>
<evidence type="ECO:0000313" key="1">
    <source>
        <dbReference type="Proteomes" id="UP000790787"/>
    </source>
</evidence>
<dbReference type="RefSeq" id="XP_075089658.1">
    <property type="nucleotide sequence ID" value="XM_075233557.1"/>
</dbReference>
<name>A0AC58SXG1_TOBAC</name>
<gene>
    <name evidence="2" type="primary">LOC107822158</name>
</gene>
<reference evidence="1" key="1">
    <citation type="journal article" date="2014" name="Nat. Commun.">
        <title>The tobacco genome sequence and its comparison with those of tomato and potato.</title>
        <authorList>
            <person name="Sierro N."/>
            <person name="Battey J.N."/>
            <person name="Ouadi S."/>
            <person name="Bakaher N."/>
            <person name="Bovet L."/>
            <person name="Willig A."/>
            <person name="Goepfert S."/>
            <person name="Peitsch M.C."/>
            <person name="Ivanov N.V."/>
        </authorList>
    </citation>
    <scope>NUCLEOTIDE SEQUENCE [LARGE SCALE GENOMIC DNA]</scope>
</reference>
<evidence type="ECO:0000313" key="2">
    <source>
        <dbReference type="RefSeq" id="XP_075089658.1"/>
    </source>
</evidence>
<proteinExistence type="predicted"/>
<reference evidence="2" key="2">
    <citation type="submission" date="2025-08" db="UniProtKB">
        <authorList>
            <consortium name="RefSeq"/>
        </authorList>
    </citation>
    <scope>IDENTIFICATION</scope>
    <source>
        <tissue evidence="2">Leaf</tissue>
    </source>
</reference>
<accession>A0AC58SXG1</accession>
<dbReference type="Proteomes" id="UP000790787">
    <property type="component" value="Chromosome 16"/>
</dbReference>
<keyword evidence="1" id="KW-1185">Reference proteome</keyword>